<dbReference type="PRINTS" id="PR00024">
    <property type="entry name" value="HOMEOBOX"/>
</dbReference>
<dbReference type="InterPro" id="IPR020479">
    <property type="entry name" value="HD_metazoa"/>
</dbReference>
<evidence type="ECO:0000256" key="2">
    <source>
        <dbReference type="ARBA" id="ARBA00022473"/>
    </source>
</evidence>
<name>A0A3P8V3Y3_CYNSE</name>
<dbReference type="InParanoid" id="A0A3P8V3Y3"/>
<evidence type="ECO:0000256" key="1">
    <source>
        <dbReference type="ARBA" id="ARBA00004123"/>
    </source>
</evidence>
<evidence type="ECO:0000313" key="13">
    <source>
        <dbReference type="Proteomes" id="UP000265120"/>
    </source>
</evidence>
<feature type="domain" description="Homeobox" evidence="11">
    <location>
        <begin position="158"/>
        <end position="218"/>
    </location>
</feature>
<evidence type="ECO:0000256" key="4">
    <source>
        <dbReference type="ARBA" id="ARBA00023125"/>
    </source>
</evidence>
<dbReference type="GeneTree" id="ENSGT00940000162247"/>
<evidence type="ECO:0000256" key="7">
    <source>
        <dbReference type="ARBA" id="ARBA00023242"/>
    </source>
</evidence>
<feature type="compositionally biased region" description="Low complexity" evidence="10">
    <location>
        <begin position="38"/>
        <end position="58"/>
    </location>
</feature>
<reference evidence="12" key="3">
    <citation type="submission" date="2025-09" db="UniProtKB">
        <authorList>
            <consortium name="Ensembl"/>
        </authorList>
    </citation>
    <scope>IDENTIFICATION</scope>
</reference>
<dbReference type="SUPFAM" id="SSF46689">
    <property type="entry name" value="Homeodomain-like"/>
    <property type="match status" value="1"/>
</dbReference>
<evidence type="ECO:0000256" key="5">
    <source>
        <dbReference type="ARBA" id="ARBA00023155"/>
    </source>
</evidence>
<feature type="region of interest" description="Disordered" evidence="10">
    <location>
        <begin position="218"/>
        <end position="309"/>
    </location>
</feature>
<feature type="compositionally biased region" description="Low complexity" evidence="10">
    <location>
        <begin position="258"/>
        <end position="273"/>
    </location>
</feature>
<reference evidence="12 13" key="1">
    <citation type="journal article" date="2014" name="Nat. Genet.">
        <title>Whole-genome sequence of a flatfish provides insights into ZW sex chromosome evolution and adaptation to a benthic lifestyle.</title>
        <authorList>
            <person name="Chen S."/>
            <person name="Zhang G."/>
            <person name="Shao C."/>
            <person name="Huang Q."/>
            <person name="Liu G."/>
            <person name="Zhang P."/>
            <person name="Song W."/>
            <person name="An N."/>
            <person name="Chalopin D."/>
            <person name="Volff J.N."/>
            <person name="Hong Y."/>
            <person name="Li Q."/>
            <person name="Sha Z."/>
            <person name="Zhou H."/>
            <person name="Xie M."/>
            <person name="Yu Q."/>
            <person name="Liu Y."/>
            <person name="Xiang H."/>
            <person name="Wang N."/>
            <person name="Wu K."/>
            <person name="Yang C."/>
            <person name="Zhou Q."/>
            <person name="Liao X."/>
            <person name="Yang L."/>
            <person name="Hu Q."/>
            <person name="Zhang J."/>
            <person name="Meng L."/>
            <person name="Jin L."/>
            <person name="Tian Y."/>
            <person name="Lian J."/>
            <person name="Yang J."/>
            <person name="Miao G."/>
            <person name="Liu S."/>
            <person name="Liang Z."/>
            <person name="Yan F."/>
            <person name="Li Y."/>
            <person name="Sun B."/>
            <person name="Zhang H."/>
            <person name="Zhang J."/>
            <person name="Zhu Y."/>
            <person name="Du M."/>
            <person name="Zhao Y."/>
            <person name="Schartl M."/>
            <person name="Tang Q."/>
            <person name="Wang J."/>
        </authorList>
    </citation>
    <scope>NUCLEOTIDE SEQUENCE</scope>
</reference>
<keyword evidence="7 8" id="KW-0539">Nucleus</keyword>
<feature type="region of interest" description="Disordered" evidence="10">
    <location>
        <begin position="23"/>
        <end position="80"/>
    </location>
</feature>
<organism evidence="12 13">
    <name type="scientific">Cynoglossus semilaevis</name>
    <name type="common">Tongue sole</name>
    <dbReference type="NCBI Taxonomy" id="244447"/>
    <lineage>
        <taxon>Eukaryota</taxon>
        <taxon>Metazoa</taxon>
        <taxon>Chordata</taxon>
        <taxon>Craniata</taxon>
        <taxon>Vertebrata</taxon>
        <taxon>Euteleostomi</taxon>
        <taxon>Actinopterygii</taxon>
        <taxon>Neopterygii</taxon>
        <taxon>Teleostei</taxon>
        <taxon>Neoteleostei</taxon>
        <taxon>Acanthomorphata</taxon>
        <taxon>Carangaria</taxon>
        <taxon>Pleuronectiformes</taxon>
        <taxon>Pleuronectoidei</taxon>
        <taxon>Cynoglossidae</taxon>
        <taxon>Cynoglossinae</taxon>
        <taxon>Cynoglossus</taxon>
    </lineage>
</organism>
<keyword evidence="4 8" id="KW-0238">DNA-binding</keyword>
<keyword evidence="3" id="KW-0805">Transcription regulation</keyword>
<dbReference type="PROSITE" id="PS00027">
    <property type="entry name" value="HOMEOBOX_1"/>
    <property type="match status" value="1"/>
</dbReference>
<dbReference type="PROSITE" id="PS50071">
    <property type="entry name" value="HOMEOBOX_2"/>
    <property type="match status" value="1"/>
</dbReference>
<evidence type="ECO:0000256" key="3">
    <source>
        <dbReference type="ARBA" id="ARBA00023015"/>
    </source>
</evidence>
<feature type="compositionally biased region" description="Basic and acidic residues" evidence="10">
    <location>
        <begin position="234"/>
        <end position="247"/>
    </location>
</feature>
<evidence type="ECO:0000256" key="9">
    <source>
        <dbReference type="RuleBase" id="RU000682"/>
    </source>
</evidence>
<keyword evidence="5 8" id="KW-0371">Homeobox</keyword>
<dbReference type="SMART" id="SM00389">
    <property type="entry name" value="HOX"/>
    <property type="match status" value="1"/>
</dbReference>
<evidence type="ECO:0000259" key="11">
    <source>
        <dbReference type="PROSITE" id="PS50071"/>
    </source>
</evidence>
<dbReference type="InterPro" id="IPR009057">
    <property type="entry name" value="Homeodomain-like_sf"/>
</dbReference>
<feature type="compositionally biased region" description="Low complexity" evidence="10">
    <location>
        <begin position="70"/>
        <end position="80"/>
    </location>
</feature>
<evidence type="ECO:0000256" key="10">
    <source>
        <dbReference type="SAM" id="MobiDB-lite"/>
    </source>
</evidence>
<dbReference type="Gene3D" id="1.10.10.60">
    <property type="entry name" value="Homeodomain-like"/>
    <property type="match status" value="1"/>
</dbReference>
<dbReference type="PANTHER" id="PTHR24340:SF40">
    <property type="entry name" value="HOMEOBOX PROTEIN NKX-2.4"/>
    <property type="match status" value="1"/>
</dbReference>
<keyword evidence="6" id="KW-0804">Transcription</keyword>
<sequence>MSTPFLVTDLLMEETYRRFGSMDSAAGGLGPPLGSYRHPQVSQPGVQPQQPQQQQQQLLPPPHLHHHHMSSSSSTSSGSGFCNGAELPSYQEAARGAAGAAGAGGAAWYSNPEPRYPTISRFLPPPSGININGMVTGLTDCAAKSVVALHAAAAAASAPRRKRRVLFSQAQVFELERRFKQQRYLSAPEREQLAGLIHLSPNQVKIWFQNHRYKLKRQAKDKAAQQQDEEEEREREQEREHEEDRGGESGLCETTRRSSSSSSSLSSVSPLLSKTGKSCGVDSAGAADLRRQQLSSSAEEMEDLSPCSPPPPPHGLLHDHHMTQTDAALMDYSSMVGSGLLYGRTW</sequence>
<dbReference type="InterPro" id="IPR001356">
    <property type="entry name" value="HD"/>
</dbReference>
<evidence type="ECO:0000256" key="8">
    <source>
        <dbReference type="PROSITE-ProRule" id="PRU00108"/>
    </source>
</evidence>
<protein>
    <submittedName>
        <fullName evidence="12">NK2 homeobox 4b</fullName>
    </submittedName>
</protein>
<dbReference type="Ensembl" id="ENSCSET00000008916.1">
    <property type="protein sequence ID" value="ENSCSEP00000008819.1"/>
    <property type="gene ID" value="ENSCSEG00000005646.1"/>
</dbReference>
<dbReference type="GO" id="GO:0005634">
    <property type="term" value="C:nucleus"/>
    <property type="evidence" value="ECO:0007669"/>
    <property type="project" value="UniProtKB-SubCell"/>
</dbReference>
<dbReference type="InterPro" id="IPR017970">
    <property type="entry name" value="Homeobox_CS"/>
</dbReference>
<keyword evidence="2" id="KW-0217">Developmental protein</keyword>
<dbReference type="PANTHER" id="PTHR24340">
    <property type="entry name" value="HOMEOBOX PROTEIN NKX"/>
    <property type="match status" value="1"/>
</dbReference>
<accession>A0A3P8V3Y3</accession>
<dbReference type="GO" id="GO:0030154">
    <property type="term" value="P:cell differentiation"/>
    <property type="evidence" value="ECO:0007669"/>
    <property type="project" value="TreeGrafter"/>
</dbReference>
<evidence type="ECO:0000256" key="6">
    <source>
        <dbReference type="ARBA" id="ARBA00023163"/>
    </source>
</evidence>
<dbReference type="AlphaFoldDB" id="A0A3P8V3Y3"/>
<dbReference type="Proteomes" id="UP000265120">
    <property type="component" value="Chromosome 7"/>
</dbReference>
<dbReference type="GO" id="GO:0000981">
    <property type="term" value="F:DNA-binding transcription factor activity, RNA polymerase II-specific"/>
    <property type="evidence" value="ECO:0007669"/>
    <property type="project" value="InterPro"/>
</dbReference>
<proteinExistence type="predicted"/>
<comment type="subcellular location">
    <subcellularLocation>
        <location evidence="1 8 9">Nucleus</location>
    </subcellularLocation>
</comment>
<evidence type="ECO:0000313" key="12">
    <source>
        <dbReference type="Ensembl" id="ENSCSEP00000008819.1"/>
    </source>
</evidence>
<dbReference type="CDD" id="cd00086">
    <property type="entry name" value="homeodomain"/>
    <property type="match status" value="1"/>
</dbReference>
<keyword evidence="13" id="KW-1185">Reference proteome</keyword>
<feature type="DNA-binding region" description="Homeobox" evidence="8">
    <location>
        <begin position="160"/>
        <end position="219"/>
    </location>
</feature>
<reference evidence="12" key="2">
    <citation type="submission" date="2025-08" db="UniProtKB">
        <authorList>
            <consortium name="Ensembl"/>
        </authorList>
    </citation>
    <scope>IDENTIFICATION</scope>
</reference>
<dbReference type="GO" id="GO:0000978">
    <property type="term" value="F:RNA polymerase II cis-regulatory region sequence-specific DNA binding"/>
    <property type="evidence" value="ECO:0007669"/>
    <property type="project" value="TreeGrafter"/>
</dbReference>
<dbReference type="Pfam" id="PF00046">
    <property type="entry name" value="Homeodomain"/>
    <property type="match status" value="1"/>
</dbReference>
<dbReference type="InterPro" id="IPR050394">
    <property type="entry name" value="Homeobox_NK-like"/>
</dbReference>